<dbReference type="Proteomes" id="UP000293520">
    <property type="component" value="Unassembled WGS sequence"/>
</dbReference>
<accession>A0A4Q9G7X9</accession>
<gene>
    <name evidence="1" type="ORF">EYE42_01990</name>
</gene>
<proteinExistence type="predicted"/>
<dbReference type="OrthoDB" id="7771033at2"/>
<evidence type="ECO:0000313" key="2">
    <source>
        <dbReference type="Proteomes" id="UP000293520"/>
    </source>
</evidence>
<evidence type="ECO:0000313" key="1">
    <source>
        <dbReference type="EMBL" id="TBN43916.1"/>
    </source>
</evidence>
<dbReference type="AlphaFoldDB" id="A0A4Q9G7X9"/>
<name>A0A4Q9G7X9_9RHOB</name>
<organism evidence="1 2">
    <name type="scientific">Paracoccus subflavus</name>
    <dbReference type="NCBI Taxonomy" id="2528244"/>
    <lineage>
        <taxon>Bacteria</taxon>
        <taxon>Pseudomonadati</taxon>
        <taxon>Pseudomonadota</taxon>
        <taxon>Alphaproteobacteria</taxon>
        <taxon>Rhodobacterales</taxon>
        <taxon>Paracoccaceae</taxon>
        <taxon>Paracoccus</taxon>
    </lineage>
</organism>
<dbReference type="EMBL" id="SISK01000001">
    <property type="protein sequence ID" value="TBN43916.1"/>
    <property type="molecule type" value="Genomic_DNA"/>
</dbReference>
<dbReference type="RefSeq" id="WP_130989617.1">
    <property type="nucleotide sequence ID" value="NZ_SISK01000001.1"/>
</dbReference>
<comment type="caution">
    <text evidence="1">The sequence shown here is derived from an EMBL/GenBank/DDBJ whole genome shotgun (WGS) entry which is preliminary data.</text>
</comment>
<protein>
    <submittedName>
        <fullName evidence="1">Uncharacterized protein</fullName>
    </submittedName>
</protein>
<reference evidence="1 2" key="1">
    <citation type="submission" date="2019-02" db="EMBL/GenBank/DDBJ databases">
        <title>Paracoccus subflavus sp. nov., isolated from marine sediment of the Pacific Ocean.</title>
        <authorList>
            <person name="Zhang G."/>
        </authorList>
    </citation>
    <scope>NUCLEOTIDE SEQUENCE [LARGE SCALE GENOMIC DNA]</scope>
    <source>
        <strain evidence="1 2">GY0581</strain>
    </source>
</reference>
<keyword evidence="2" id="KW-1185">Reference proteome</keyword>
<sequence length="258" mass="27960">MSDSPAYTQLLTLIAARSQNWVRQQINLLDPTSGLDDAADAAVAEIALTAQVCGGFRGTEAPLQVFLRNRLGAGPGPSPEWLLASRSSGLEPGGLPERMMRSGPSDPALLAEAEALLRQPVPDERLTDQSVDTYARVLALCYRFGAERPRFARARTYGDAFANCLRFADWAERRGRLMPLAQMVFCLYLIDPDHDASAMLADVIASQRPDGSFPMRMGFGTAEGTGLALRPTLAVLLALHAAIYRRWSSPRPGLSMAA</sequence>